<dbReference type="GO" id="GO:0004559">
    <property type="term" value="F:alpha-mannosidase activity"/>
    <property type="evidence" value="ECO:0007669"/>
    <property type="project" value="InterPro"/>
</dbReference>
<comment type="caution">
    <text evidence="2">The sequence shown here is derived from an EMBL/GenBank/DDBJ whole genome shotgun (WGS) entry which is preliminary data.</text>
</comment>
<dbReference type="GO" id="GO:0009313">
    <property type="term" value="P:oligosaccharide catabolic process"/>
    <property type="evidence" value="ECO:0007669"/>
    <property type="project" value="TreeGrafter"/>
</dbReference>
<name>X1P9P8_9ZZZZ</name>
<dbReference type="EMBL" id="BARV01035027">
    <property type="protein sequence ID" value="GAI53017.1"/>
    <property type="molecule type" value="Genomic_DNA"/>
</dbReference>
<dbReference type="PANTHER" id="PTHR46017">
    <property type="entry name" value="ALPHA-MANNOSIDASE 2C1"/>
    <property type="match status" value="1"/>
</dbReference>
<dbReference type="PANTHER" id="PTHR46017:SF2">
    <property type="entry name" value="MANNOSYLGLYCERATE HYDROLASE"/>
    <property type="match status" value="1"/>
</dbReference>
<proteinExistence type="predicted"/>
<feature type="domain" description="Glycoside hydrolase family 38 N-terminal" evidence="1">
    <location>
        <begin position="12"/>
        <end position="170"/>
    </location>
</feature>
<sequence length="189" mass="21888">MSSRAYADFTREKIIKTAVAILKQEREFCFTIDHLPSLESFLERYPEESDYLRGEIKKGRVEIVGPMYTQADSLTVGGESLIRQCLYGTKWLKDSWGVRPSVEWLTDVYGYCNQIPQILKKTGVEYLVVAIWWVRNHREGREYLNKLSPSWDFIWEGIDSSRIVVHNSSEYGGFFLPGDKYINGCPCPL</sequence>
<dbReference type="InterPro" id="IPR027291">
    <property type="entry name" value="Glyco_hydro_38_N_sf"/>
</dbReference>
<dbReference type="InterPro" id="IPR000602">
    <property type="entry name" value="Glyco_hydro_38_N"/>
</dbReference>
<dbReference type="Pfam" id="PF01074">
    <property type="entry name" value="Glyco_hydro_38N"/>
    <property type="match status" value="1"/>
</dbReference>
<protein>
    <recommendedName>
        <fullName evidence="1">Glycoside hydrolase family 38 N-terminal domain-containing protein</fullName>
    </recommendedName>
</protein>
<gene>
    <name evidence="2" type="ORF">S06H3_54716</name>
</gene>
<reference evidence="2" key="1">
    <citation type="journal article" date="2014" name="Front. Microbiol.">
        <title>High frequency of phylogenetically diverse reductive dehalogenase-homologous genes in deep subseafloor sedimentary metagenomes.</title>
        <authorList>
            <person name="Kawai M."/>
            <person name="Futagami T."/>
            <person name="Toyoda A."/>
            <person name="Takaki Y."/>
            <person name="Nishi S."/>
            <person name="Hori S."/>
            <person name="Arai W."/>
            <person name="Tsubouchi T."/>
            <person name="Morono Y."/>
            <person name="Uchiyama I."/>
            <person name="Ito T."/>
            <person name="Fujiyama A."/>
            <person name="Inagaki F."/>
            <person name="Takami H."/>
        </authorList>
    </citation>
    <scope>NUCLEOTIDE SEQUENCE</scope>
    <source>
        <strain evidence="2">Expedition CK06-06</strain>
    </source>
</reference>
<feature type="non-terminal residue" evidence="2">
    <location>
        <position position="189"/>
    </location>
</feature>
<evidence type="ECO:0000259" key="1">
    <source>
        <dbReference type="Pfam" id="PF01074"/>
    </source>
</evidence>
<dbReference type="SUPFAM" id="SSF88713">
    <property type="entry name" value="Glycoside hydrolase/deacetylase"/>
    <property type="match status" value="1"/>
</dbReference>
<dbReference type="AlphaFoldDB" id="X1P9P8"/>
<dbReference type="GO" id="GO:0006013">
    <property type="term" value="P:mannose metabolic process"/>
    <property type="evidence" value="ECO:0007669"/>
    <property type="project" value="InterPro"/>
</dbReference>
<evidence type="ECO:0000313" key="2">
    <source>
        <dbReference type="EMBL" id="GAI53017.1"/>
    </source>
</evidence>
<dbReference type="InterPro" id="IPR011330">
    <property type="entry name" value="Glyco_hydro/deAcase_b/a-brl"/>
</dbReference>
<dbReference type="Gene3D" id="3.20.110.10">
    <property type="entry name" value="Glycoside hydrolase 38, N terminal domain"/>
    <property type="match status" value="1"/>
</dbReference>
<accession>X1P9P8</accession>
<organism evidence="2">
    <name type="scientific">marine sediment metagenome</name>
    <dbReference type="NCBI Taxonomy" id="412755"/>
    <lineage>
        <taxon>unclassified sequences</taxon>
        <taxon>metagenomes</taxon>
        <taxon>ecological metagenomes</taxon>
    </lineage>
</organism>